<dbReference type="InterPro" id="IPR050148">
    <property type="entry name" value="Terpene_synthase-like"/>
</dbReference>
<sequence length="196" mass="23098">MVEARRYLLDFEEEISIYESLVTLAKVHFNYLQLLQKEELQIISMWWKDLELQVKLPYVRDRVPKIYVWILVLFLEPCYSQAIIIATKNILFVLVLDDTYDAYATIEEIRLITHAINRYFFAMSQVPNYFKPFYALMPNEYAEFNQQLPPQGTTKAIIEALKKALKGLTIAPTIKRLNGDIVEKCLHMKNFFVSPH</sequence>
<dbReference type="GO" id="GO:0016114">
    <property type="term" value="P:terpenoid biosynthetic process"/>
    <property type="evidence" value="ECO:0007669"/>
    <property type="project" value="InterPro"/>
</dbReference>
<dbReference type="Pfam" id="PF03936">
    <property type="entry name" value="Terpene_synth_C"/>
    <property type="match status" value="1"/>
</dbReference>
<dbReference type="Proteomes" id="UP000326396">
    <property type="component" value="Linkage Group LG11"/>
</dbReference>
<organism evidence="3 4">
    <name type="scientific">Mikania micrantha</name>
    <name type="common">bitter vine</name>
    <dbReference type="NCBI Taxonomy" id="192012"/>
    <lineage>
        <taxon>Eukaryota</taxon>
        <taxon>Viridiplantae</taxon>
        <taxon>Streptophyta</taxon>
        <taxon>Embryophyta</taxon>
        <taxon>Tracheophyta</taxon>
        <taxon>Spermatophyta</taxon>
        <taxon>Magnoliopsida</taxon>
        <taxon>eudicotyledons</taxon>
        <taxon>Gunneridae</taxon>
        <taxon>Pentapetalae</taxon>
        <taxon>asterids</taxon>
        <taxon>campanulids</taxon>
        <taxon>Asterales</taxon>
        <taxon>Asteraceae</taxon>
        <taxon>Asteroideae</taxon>
        <taxon>Heliantheae alliance</taxon>
        <taxon>Eupatorieae</taxon>
        <taxon>Mikania</taxon>
    </lineage>
</organism>
<dbReference type="GO" id="GO:0000287">
    <property type="term" value="F:magnesium ion binding"/>
    <property type="evidence" value="ECO:0007669"/>
    <property type="project" value="InterPro"/>
</dbReference>
<keyword evidence="4" id="KW-1185">Reference proteome</keyword>
<dbReference type="SUPFAM" id="SSF48576">
    <property type="entry name" value="Terpenoid synthases"/>
    <property type="match status" value="1"/>
</dbReference>
<reference evidence="3 4" key="1">
    <citation type="submission" date="2019-05" db="EMBL/GenBank/DDBJ databases">
        <title>Mikania micrantha, genome provides insights into the molecular mechanism of rapid growth.</title>
        <authorList>
            <person name="Liu B."/>
        </authorList>
    </citation>
    <scope>NUCLEOTIDE SEQUENCE [LARGE SCALE GENOMIC DNA]</scope>
    <source>
        <strain evidence="3">NLD-2019</strain>
        <tissue evidence="3">Leaf</tissue>
    </source>
</reference>
<name>A0A5N6PSJ9_9ASTR</name>
<dbReference type="AlphaFoldDB" id="A0A5N6PSJ9"/>
<evidence type="ECO:0000256" key="1">
    <source>
        <dbReference type="ARBA" id="ARBA00022723"/>
    </source>
</evidence>
<dbReference type="InterPro" id="IPR008949">
    <property type="entry name" value="Isoprenoid_synthase_dom_sf"/>
</dbReference>
<comment type="caution">
    <text evidence="3">The sequence shown here is derived from an EMBL/GenBank/DDBJ whole genome shotgun (WGS) entry which is preliminary data.</text>
</comment>
<proteinExistence type="predicted"/>
<evidence type="ECO:0000313" key="3">
    <source>
        <dbReference type="EMBL" id="KAD6795879.1"/>
    </source>
</evidence>
<dbReference type="Gene3D" id="1.10.600.10">
    <property type="entry name" value="Farnesyl Diphosphate Synthase"/>
    <property type="match status" value="1"/>
</dbReference>
<dbReference type="GO" id="GO:0010333">
    <property type="term" value="F:terpene synthase activity"/>
    <property type="evidence" value="ECO:0007669"/>
    <property type="project" value="InterPro"/>
</dbReference>
<dbReference type="PANTHER" id="PTHR31225:SF254">
    <property type="entry name" value="LYASE"/>
    <property type="match status" value="1"/>
</dbReference>
<dbReference type="EMBL" id="SZYD01000003">
    <property type="protein sequence ID" value="KAD6795879.1"/>
    <property type="molecule type" value="Genomic_DNA"/>
</dbReference>
<gene>
    <name evidence="3" type="ORF">E3N88_06775</name>
</gene>
<accession>A0A5N6PSJ9</accession>
<feature type="domain" description="Terpene synthase metal-binding" evidence="2">
    <location>
        <begin position="48"/>
        <end position="168"/>
    </location>
</feature>
<keyword evidence="1" id="KW-0479">Metal-binding</keyword>
<dbReference type="OrthoDB" id="1305298at2759"/>
<evidence type="ECO:0000259" key="2">
    <source>
        <dbReference type="Pfam" id="PF03936"/>
    </source>
</evidence>
<protein>
    <recommendedName>
        <fullName evidence="2">Terpene synthase metal-binding domain-containing protein</fullName>
    </recommendedName>
</protein>
<dbReference type="PANTHER" id="PTHR31225">
    <property type="entry name" value="OS04G0344100 PROTEIN-RELATED"/>
    <property type="match status" value="1"/>
</dbReference>
<evidence type="ECO:0000313" key="4">
    <source>
        <dbReference type="Proteomes" id="UP000326396"/>
    </source>
</evidence>
<dbReference type="InterPro" id="IPR005630">
    <property type="entry name" value="Terpene_synthase_metal-bd"/>
</dbReference>